<feature type="domain" description="Peptidase C39-like" evidence="2">
    <location>
        <begin position="75"/>
        <end position="237"/>
    </location>
</feature>
<dbReference type="PANTHER" id="PTHR37806:SF1">
    <property type="entry name" value="PEPTIDASE C39-LIKE DOMAIN-CONTAINING PROTEIN"/>
    <property type="match status" value="1"/>
</dbReference>
<accession>A0A417YYS3</accession>
<reference evidence="3 4" key="1">
    <citation type="journal article" date="2017" name="Int. J. Syst. Evol. Microbiol.">
        <title>Bacillus notoginsengisoli sp. nov., a novel bacterium isolated from the rhizosphere of Panax notoginseng.</title>
        <authorList>
            <person name="Zhang M.Y."/>
            <person name="Cheng J."/>
            <person name="Cai Y."/>
            <person name="Zhang T.Y."/>
            <person name="Wu Y.Y."/>
            <person name="Manikprabhu D."/>
            <person name="Li W.J."/>
            <person name="Zhang Y.X."/>
        </authorList>
    </citation>
    <scope>NUCLEOTIDE SEQUENCE [LARGE SCALE GENOMIC DNA]</scope>
    <source>
        <strain evidence="3 4">JCM 30743</strain>
    </source>
</reference>
<evidence type="ECO:0000313" key="3">
    <source>
        <dbReference type="EMBL" id="RHW42864.1"/>
    </source>
</evidence>
<dbReference type="GO" id="GO:0016787">
    <property type="term" value="F:hydrolase activity"/>
    <property type="evidence" value="ECO:0007669"/>
    <property type="project" value="UniProtKB-KW"/>
</dbReference>
<dbReference type="InterPro" id="IPR016997">
    <property type="entry name" value="UCP032442"/>
</dbReference>
<name>A0A417YYS3_9BACI</name>
<protein>
    <submittedName>
        <fullName evidence="3">Hydrolase</fullName>
    </submittedName>
</protein>
<dbReference type="Proteomes" id="UP000284416">
    <property type="component" value="Unassembled WGS sequence"/>
</dbReference>
<comment type="caution">
    <text evidence="3">The sequence shown here is derived from an EMBL/GenBank/DDBJ whole genome shotgun (WGS) entry which is preliminary data.</text>
</comment>
<keyword evidence="1" id="KW-0812">Transmembrane</keyword>
<feature type="transmembrane region" description="Helical" evidence="1">
    <location>
        <begin position="6"/>
        <end position="23"/>
    </location>
</feature>
<dbReference type="InterPro" id="IPR039563">
    <property type="entry name" value="Peptidase_C39_single_dom"/>
</dbReference>
<keyword evidence="1" id="KW-0472">Membrane</keyword>
<dbReference type="Pfam" id="PF13529">
    <property type="entry name" value="Peptidase_C39_2"/>
    <property type="match status" value="1"/>
</dbReference>
<evidence type="ECO:0000256" key="1">
    <source>
        <dbReference type="SAM" id="Phobius"/>
    </source>
</evidence>
<dbReference type="AlphaFoldDB" id="A0A417YYS3"/>
<dbReference type="CDD" id="cd02549">
    <property type="entry name" value="Peptidase_C39A"/>
    <property type="match status" value="1"/>
</dbReference>
<proteinExistence type="predicted"/>
<keyword evidence="1" id="KW-1133">Transmembrane helix</keyword>
<dbReference type="InterPro" id="IPR039564">
    <property type="entry name" value="Peptidase_C39-like"/>
</dbReference>
<dbReference type="OrthoDB" id="1164310at2"/>
<dbReference type="Gene3D" id="3.90.70.10">
    <property type="entry name" value="Cysteine proteinases"/>
    <property type="match status" value="1"/>
</dbReference>
<gene>
    <name evidence="3" type="ORF">D1B31_02910</name>
</gene>
<keyword evidence="3" id="KW-0378">Hydrolase</keyword>
<evidence type="ECO:0000259" key="2">
    <source>
        <dbReference type="Pfam" id="PF13529"/>
    </source>
</evidence>
<dbReference type="PANTHER" id="PTHR37806">
    <property type="entry name" value="LMO0724 PROTEIN"/>
    <property type="match status" value="1"/>
</dbReference>
<keyword evidence="4" id="KW-1185">Reference proteome</keyword>
<dbReference type="RefSeq" id="WP_118919559.1">
    <property type="nucleotide sequence ID" value="NZ_QWEG01000002.1"/>
</dbReference>
<organism evidence="3 4">
    <name type="scientific">Neobacillus notoginsengisoli</name>
    <dbReference type="NCBI Taxonomy" id="1578198"/>
    <lineage>
        <taxon>Bacteria</taxon>
        <taxon>Bacillati</taxon>
        <taxon>Bacillota</taxon>
        <taxon>Bacilli</taxon>
        <taxon>Bacillales</taxon>
        <taxon>Bacillaceae</taxon>
        <taxon>Neobacillus</taxon>
    </lineage>
</organism>
<dbReference type="PIRSF" id="PIRSF032442">
    <property type="entry name" value="UCP032442"/>
    <property type="match status" value="1"/>
</dbReference>
<dbReference type="EMBL" id="QWEG01000002">
    <property type="protein sequence ID" value="RHW42864.1"/>
    <property type="molecule type" value="Genomic_DNA"/>
</dbReference>
<evidence type="ECO:0000313" key="4">
    <source>
        <dbReference type="Proteomes" id="UP000284416"/>
    </source>
</evidence>
<sequence>MKKFFGYAIVLLGIIVLTGFFLLPKQEIASVSQNKENVLSAAEQETPIAIQEAPKSEIKLPQKAVPEKPMTEILLDVPFLNQMATPRLYNGCEVTSLAMILKYKGIEVTKNELAKKVNRVPLRYQNGQYGNPYTGFVGNMEDGPGLGVYHGPIFTLAKEYAGSKAEDLTGKPFDTVIEKLAEGTPVWVIINTAYAPLGPSHFKTWNTPEGQVKITFTMHSVALTGFDEKHIFLNDPYGTKDRKVNRANFIKAWEQMGSQAVVIN</sequence>